<feature type="region of interest" description="Disordered" evidence="6">
    <location>
        <begin position="1026"/>
        <end position="1100"/>
    </location>
</feature>
<feature type="compositionally biased region" description="Low complexity" evidence="6">
    <location>
        <begin position="787"/>
        <end position="799"/>
    </location>
</feature>
<feature type="compositionally biased region" description="Polar residues" evidence="6">
    <location>
        <begin position="711"/>
        <end position="721"/>
    </location>
</feature>
<evidence type="ECO:0000256" key="1">
    <source>
        <dbReference type="ARBA" id="ARBA00004141"/>
    </source>
</evidence>
<reference evidence="8 9" key="1">
    <citation type="journal article" date="2020" name="Fungal Divers.">
        <title>Resolving the Mortierellaceae phylogeny through synthesis of multi-gene phylogenetics and phylogenomics.</title>
        <authorList>
            <person name="Vandepol N."/>
            <person name="Liber J."/>
            <person name="Desiro A."/>
            <person name="Na H."/>
            <person name="Kennedy M."/>
            <person name="Barry K."/>
            <person name="Grigoriev I.V."/>
            <person name="Miller A.N."/>
            <person name="O'Donnell K."/>
            <person name="Stajich J.E."/>
            <person name="Bonito G."/>
        </authorList>
    </citation>
    <scope>NUCLEOTIDE SEQUENCE [LARGE SCALE GENOMIC DNA]</scope>
    <source>
        <strain evidence="8 9">AD045</strain>
    </source>
</reference>
<evidence type="ECO:0000256" key="5">
    <source>
        <dbReference type="ARBA" id="ARBA00023136"/>
    </source>
</evidence>
<feature type="compositionally biased region" description="Polar residues" evidence="6">
    <location>
        <begin position="695"/>
        <end position="704"/>
    </location>
</feature>
<evidence type="ECO:0000256" key="4">
    <source>
        <dbReference type="ARBA" id="ARBA00022989"/>
    </source>
</evidence>
<feature type="compositionally biased region" description="Pro residues" evidence="6">
    <location>
        <begin position="539"/>
        <end position="557"/>
    </location>
</feature>
<comment type="subcellular location">
    <subcellularLocation>
        <location evidence="1">Membrane</location>
        <topology evidence="1">Multi-pass membrane protein</topology>
    </subcellularLocation>
</comment>
<evidence type="ECO:0000256" key="7">
    <source>
        <dbReference type="SAM" id="Phobius"/>
    </source>
</evidence>
<dbReference type="Gene3D" id="1.20.1740.10">
    <property type="entry name" value="Amino acid/polyamine transporter I"/>
    <property type="match status" value="2"/>
</dbReference>
<feature type="transmembrane region" description="Helical" evidence="7">
    <location>
        <begin position="65"/>
        <end position="89"/>
    </location>
</feature>
<feature type="compositionally biased region" description="Polar residues" evidence="6">
    <location>
        <begin position="1026"/>
        <end position="1055"/>
    </location>
</feature>
<feature type="compositionally biased region" description="Polar residues" evidence="6">
    <location>
        <begin position="569"/>
        <end position="581"/>
    </location>
</feature>
<dbReference type="PANTHER" id="PTHR45649:SF26">
    <property type="entry name" value="OS04G0435100 PROTEIN"/>
    <property type="match status" value="1"/>
</dbReference>
<feature type="transmembrane region" description="Helical" evidence="7">
    <location>
        <begin position="109"/>
        <end position="137"/>
    </location>
</feature>
<feature type="transmembrane region" description="Helical" evidence="7">
    <location>
        <begin position="273"/>
        <end position="296"/>
    </location>
</feature>
<feature type="compositionally biased region" description="Basic residues" evidence="6">
    <location>
        <begin position="1074"/>
        <end position="1088"/>
    </location>
</feature>
<keyword evidence="4 7" id="KW-1133">Transmembrane helix</keyword>
<evidence type="ECO:0000313" key="9">
    <source>
        <dbReference type="Proteomes" id="UP001194696"/>
    </source>
</evidence>
<accession>A0ABQ7JZT8</accession>
<dbReference type="PANTHER" id="PTHR45649">
    <property type="entry name" value="AMINO-ACID PERMEASE BAT1"/>
    <property type="match status" value="1"/>
</dbReference>
<protein>
    <recommendedName>
        <fullName evidence="10">Amino acid transporter</fullName>
    </recommendedName>
</protein>
<comment type="caution">
    <text evidence="8">The sequence shown here is derived from an EMBL/GenBank/DDBJ whole genome shotgun (WGS) entry which is preliminary data.</text>
</comment>
<feature type="compositionally biased region" description="Low complexity" evidence="6">
    <location>
        <begin position="1203"/>
        <end position="1225"/>
    </location>
</feature>
<feature type="transmembrane region" description="Helical" evidence="7">
    <location>
        <begin position="229"/>
        <end position="253"/>
    </location>
</feature>
<feature type="region of interest" description="Disordered" evidence="6">
    <location>
        <begin position="1203"/>
        <end position="1290"/>
    </location>
</feature>
<evidence type="ECO:0000256" key="2">
    <source>
        <dbReference type="ARBA" id="ARBA00022448"/>
    </source>
</evidence>
<feature type="transmembrane region" description="Helical" evidence="7">
    <location>
        <begin position="149"/>
        <end position="168"/>
    </location>
</feature>
<name>A0ABQ7JZT8_9FUNG</name>
<feature type="compositionally biased region" description="Basic and acidic residues" evidence="6">
    <location>
        <begin position="501"/>
        <end position="518"/>
    </location>
</feature>
<evidence type="ECO:0000256" key="3">
    <source>
        <dbReference type="ARBA" id="ARBA00022692"/>
    </source>
</evidence>
<keyword evidence="2" id="KW-0813">Transport</keyword>
<dbReference type="InterPro" id="IPR002293">
    <property type="entry name" value="AA/rel_permease1"/>
</dbReference>
<feature type="transmembrane region" description="Helical" evidence="7">
    <location>
        <begin position="401"/>
        <end position="419"/>
    </location>
</feature>
<dbReference type="EMBL" id="JAAAIM010000413">
    <property type="protein sequence ID" value="KAG0288418.1"/>
    <property type="molecule type" value="Genomic_DNA"/>
</dbReference>
<proteinExistence type="predicted"/>
<feature type="transmembrane region" description="Helical" evidence="7">
    <location>
        <begin position="28"/>
        <end position="53"/>
    </location>
</feature>
<evidence type="ECO:0008006" key="10">
    <source>
        <dbReference type="Google" id="ProtNLM"/>
    </source>
</evidence>
<dbReference type="Proteomes" id="UP001194696">
    <property type="component" value="Unassembled WGS sequence"/>
</dbReference>
<feature type="region of interest" description="Disordered" evidence="6">
    <location>
        <begin position="472"/>
        <end position="594"/>
    </location>
</feature>
<feature type="compositionally biased region" description="Polar residues" evidence="6">
    <location>
        <begin position="1258"/>
        <end position="1275"/>
    </location>
</feature>
<feature type="transmembrane region" description="Helical" evidence="7">
    <location>
        <begin position="356"/>
        <end position="380"/>
    </location>
</feature>
<feature type="region of interest" description="Disordered" evidence="6">
    <location>
        <begin position="693"/>
        <end position="742"/>
    </location>
</feature>
<feature type="region of interest" description="Disordered" evidence="6">
    <location>
        <begin position="848"/>
        <end position="870"/>
    </location>
</feature>
<evidence type="ECO:0000256" key="6">
    <source>
        <dbReference type="SAM" id="MobiDB-lite"/>
    </source>
</evidence>
<feature type="transmembrane region" description="Helical" evidence="7">
    <location>
        <begin position="333"/>
        <end position="350"/>
    </location>
</feature>
<evidence type="ECO:0000313" key="8">
    <source>
        <dbReference type="EMBL" id="KAG0288418.1"/>
    </source>
</evidence>
<feature type="transmembrane region" description="Helical" evidence="7">
    <location>
        <begin position="180"/>
        <end position="204"/>
    </location>
</feature>
<dbReference type="Pfam" id="PF13520">
    <property type="entry name" value="AA_permease_2"/>
    <property type="match status" value="2"/>
</dbReference>
<gene>
    <name evidence="8" type="ORF">BGZ96_007827</name>
</gene>
<keyword evidence="5 7" id="KW-0472">Membrane</keyword>
<keyword evidence="9" id="KW-1185">Reference proteome</keyword>
<feature type="region of interest" description="Disordered" evidence="6">
    <location>
        <begin position="780"/>
        <end position="824"/>
    </location>
</feature>
<feature type="compositionally biased region" description="Low complexity" evidence="6">
    <location>
        <begin position="1056"/>
        <end position="1073"/>
    </location>
</feature>
<organism evidence="8 9">
    <name type="scientific">Linnemannia gamsii</name>
    <dbReference type="NCBI Taxonomy" id="64522"/>
    <lineage>
        <taxon>Eukaryota</taxon>
        <taxon>Fungi</taxon>
        <taxon>Fungi incertae sedis</taxon>
        <taxon>Mucoromycota</taxon>
        <taxon>Mortierellomycotina</taxon>
        <taxon>Mortierellomycetes</taxon>
        <taxon>Mortierellales</taxon>
        <taxon>Mortierellaceae</taxon>
        <taxon>Linnemannia</taxon>
    </lineage>
</organism>
<keyword evidence="3 7" id="KW-0812">Transmembrane</keyword>
<feature type="transmembrane region" description="Helical" evidence="7">
    <location>
        <begin position="431"/>
        <end position="450"/>
    </location>
</feature>
<sequence>MRQAPKLLSLDDYNLISLGYKPVMTRKLPWVIVAGVALTATNVFSGVIPLYGLSLTNGGPAWATWSYLVIGLMSIAVTLCLSELASAYPTTAGVHHWVYQLGSAKRRAYLSWMVGWFTIVSAVTVTASVAFYFSSVLGQLLLSLHKNSLAPATLVMFHLGVLFAWQTINLMPIRPIGYLSIISGVFMVALAVALISVMLSLAGIEPSMAQIPFTAAEESRRPERALPKLMVGSMVSSLLIGLPLVIVLNYGIIKTIRGLLDEPVPGIKIILSTIGNSTGTVFVAFVLTAIFFTGLIRLSTATRTVYSFARDGGIPHSVYWNHLHPRRKIPQRVSWLVTIACMCCIFPFFWGNSVAFQWVSSLGCITANISFVVPLCMRLTREGKLHFIPGHFTLGRFSKPLHILSIIWLSFLSLILMFPSTIPVTRNNFNYAPVVLAILTIIFAISWCKARTDFTGGAKDVSRASHRMPVRSLEDIYPRKSPSQLSPGLTPRSLSPFHQPPSEETRQRFKTPLDKTAKDGVSASGHNKVLPEQAAFPRPGYPTPLTPPRRDPIPSPSAPKKQQQHHQRQTSAGGIGTTSRSNPRDQPRGQAPNLTMNTITSVQSHPDSILGIPLSESPEMMHRELTVHSPSNSSSPPSSLSPPLLALASTREIAASGTQSLDNSAGATAGLFLTRPFGPTITSTNAIVPEISIAPPTTNSSTIESARATPRHQSPPSSSILASRMIQKATTARTAAAGPGDSRVVVVPSQQTAASETSSHPLSAIGSIFKLGQGLSNMFTSGKPKVTATTNTSPGNNNTNRRRTGKDRAPTPYPSSLVDPTEDSAVSDYAVSMKDDSRPPFSPKTVLRLSPPSPLLPNSQNGNHVKSGSGYGGNGYTIEDIVNNTSISLAALPSISQFPTLDGYPLIKSPSTMDFGADVSGGDTATAVAEGLRPSNTASIRPLMLPLSRTPTIQATSQAYTHTSSLNDDGYLDGQLVEADESYENEYHHDYPVISISSNRLKALSPTSGGAGGLFRLPNRDIGASSTPSLALTPSGGNNNSGGDMIHSSSLLTHSTGPAATPTTVMAPTSPNHQHNHHQHSALPHHNHNQQQHNHQPSYTERHDPIERLLLLKAQQVGTKIDPTSQQQLESVTNPALQFLQRTRTVANWAQEQSRIQEKRARHYARIRALKELRKRDPTATLSVRSSTGSSFSDFSSLSSFSTSTSSSASASGASTSKFVPQSPQQHRHQQHQHLIQSRTTPPPPTSSSSFSREKLVINTNFCEGPSRTSANASKMPSFPRHFASNTNGGVGGLVIDPTMTMMMEDIQLDQPTRLEMLIHEEDEDEDEEPGIYIDTDDVLSPSMEIESLGAGVGRL</sequence>